<comment type="similarity">
    <text evidence="2">Belongs to the TfdA dioxygenase family.</text>
</comment>
<dbReference type="InterPro" id="IPR003819">
    <property type="entry name" value="TauD/TfdA-like"/>
</dbReference>
<feature type="domain" description="TauD/TfdA-like" evidence="7">
    <location>
        <begin position="88"/>
        <end position="351"/>
    </location>
</feature>
<keyword evidence="5" id="KW-0560">Oxidoreductase</keyword>
<dbReference type="SUPFAM" id="SSF51197">
    <property type="entry name" value="Clavaminate synthase-like"/>
    <property type="match status" value="1"/>
</dbReference>
<evidence type="ECO:0000256" key="3">
    <source>
        <dbReference type="ARBA" id="ARBA00022723"/>
    </source>
</evidence>
<name>A0A448YMH5_BRENA</name>
<evidence type="ECO:0000256" key="1">
    <source>
        <dbReference type="ARBA" id="ARBA00001954"/>
    </source>
</evidence>
<dbReference type="STRING" id="13370.A0A448YMH5"/>
<dbReference type="OrthoDB" id="10257314at2759"/>
<evidence type="ECO:0000256" key="4">
    <source>
        <dbReference type="ARBA" id="ARBA00022964"/>
    </source>
</evidence>
<dbReference type="Proteomes" id="UP000290900">
    <property type="component" value="Unassembled WGS sequence"/>
</dbReference>
<organism evidence="8 9">
    <name type="scientific">Brettanomyces naardenensis</name>
    <name type="common">Yeast</name>
    <dbReference type="NCBI Taxonomy" id="13370"/>
    <lineage>
        <taxon>Eukaryota</taxon>
        <taxon>Fungi</taxon>
        <taxon>Dikarya</taxon>
        <taxon>Ascomycota</taxon>
        <taxon>Saccharomycotina</taxon>
        <taxon>Pichiomycetes</taxon>
        <taxon>Pichiales</taxon>
        <taxon>Pichiaceae</taxon>
        <taxon>Brettanomyces</taxon>
    </lineage>
</organism>
<dbReference type="GO" id="GO:0044273">
    <property type="term" value="P:sulfur compound catabolic process"/>
    <property type="evidence" value="ECO:0007669"/>
    <property type="project" value="TreeGrafter"/>
</dbReference>
<gene>
    <name evidence="8" type="ORF">BRENAR_LOCUS2876</name>
</gene>
<dbReference type="FunFam" id="3.60.130.10:FF:000003">
    <property type="entry name" value="Alpha-ketoglutarate-dependent taurine dioxygenase"/>
    <property type="match status" value="1"/>
</dbReference>
<evidence type="ECO:0000313" key="9">
    <source>
        <dbReference type="Proteomes" id="UP000290900"/>
    </source>
</evidence>
<keyword evidence="4" id="KW-0223">Dioxygenase</keyword>
<dbReference type="EMBL" id="CAACVR010000018">
    <property type="protein sequence ID" value="VEU22144.1"/>
    <property type="molecule type" value="Genomic_DNA"/>
</dbReference>
<reference evidence="8 9" key="1">
    <citation type="submission" date="2018-12" db="EMBL/GenBank/DDBJ databases">
        <authorList>
            <person name="Tiukova I."/>
            <person name="Dainat J."/>
        </authorList>
    </citation>
    <scope>NUCLEOTIDE SEQUENCE [LARGE SCALE GENOMIC DNA]</scope>
</reference>
<proteinExistence type="inferred from homology"/>
<sequence length="402" mass="46471">MSLATRGYFDDSIHFSKEEDTVEDGVRTISKANLKQLKYPRWAPTWDSKQELAFSNPKPYTHTDRGYFADPSFDSLFKGTGATKTRVTPKLGLVVEGLQLSKLTDKQKDDLALLIEQNGVVAFRKQDFKHLSFDDLKKWGRYYGPLHIHPTSGAPRGEYEFHLTFRRGDPGEQERLLARRLNNISYHSDVSYENQPPGLTFLTMLQTGAGGDTQFVDMIEAYERLSPTVQNFIDKLQVLHTSKLQADNSKREGGITRKVAIDSIHPLVRYHPVLKKKALFLNSSFTTRVLGLKDEESDFLLNFLISHTETLLDAHIRPSWDEDTVVAWDNRRLIHTATLDWESNEIRTSFRLTPLAERPIRSEKEFNAWTPEKEEENIKKTEELLALTPAEYYEKFYKNYQY</sequence>
<keyword evidence="3" id="KW-0479">Metal-binding</keyword>
<comment type="cofactor">
    <cofactor evidence="1">
        <name>Fe(2+)</name>
        <dbReference type="ChEBI" id="CHEBI:29033"/>
    </cofactor>
</comment>
<dbReference type="InterPro" id="IPR051323">
    <property type="entry name" value="AtsK-like"/>
</dbReference>
<dbReference type="InParanoid" id="A0A448YMH5"/>
<accession>A0A448YMH5</accession>
<dbReference type="InterPro" id="IPR042098">
    <property type="entry name" value="TauD-like_sf"/>
</dbReference>
<evidence type="ECO:0000256" key="2">
    <source>
        <dbReference type="ARBA" id="ARBA00005896"/>
    </source>
</evidence>
<evidence type="ECO:0000256" key="5">
    <source>
        <dbReference type="ARBA" id="ARBA00023002"/>
    </source>
</evidence>
<evidence type="ECO:0000313" key="8">
    <source>
        <dbReference type="EMBL" id="VEU22144.1"/>
    </source>
</evidence>
<dbReference type="GO" id="GO:0005737">
    <property type="term" value="C:cytoplasm"/>
    <property type="evidence" value="ECO:0007669"/>
    <property type="project" value="TreeGrafter"/>
</dbReference>
<dbReference type="Pfam" id="PF02668">
    <property type="entry name" value="TauD"/>
    <property type="match status" value="1"/>
</dbReference>
<dbReference type="PANTHER" id="PTHR30468:SF1">
    <property type="entry name" value="ALPHA-KETOGLUTARATE-DEPENDENT SULFONATE DIOXYGENASE"/>
    <property type="match status" value="1"/>
</dbReference>
<keyword evidence="6" id="KW-0408">Iron</keyword>
<dbReference type="GO" id="GO:0046872">
    <property type="term" value="F:metal ion binding"/>
    <property type="evidence" value="ECO:0007669"/>
    <property type="project" value="UniProtKB-KW"/>
</dbReference>
<dbReference type="AlphaFoldDB" id="A0A448YMH5"/>
<dbReference type="FunCoup" id="A0A448YMH5">
    <property type="interactions" value="8"/>
</dbReference>
<dbReference type="Gene3D" id="3.60.130.10">
    <property type="entry name" value="Clavaminate synthase-like"/>
    <property type="match status" value="1"/>
</dbReference>
<evidence type="ECO:0000259" key="7">
    <source>
        <dbReference type="Pfam" id="PF02668"/>
    </source>
</evidence>
<protein>
    <submittedName>
        <fullName evidence="8">DEKNAAC103136</fullName>
    </submittedName>
</protein>
<dbReference type="PANTHER" id="PTHR30468">
    <property type="entry name" value="ALPHA-KETOGLUTARATE-DEPENDENT SULFONATE DIOXYGENASE"/>
    <property type="match status" value="1"/>
</dbReference>
<evidence type="ECO:0000256" key="6">
    <source>
        <dbReference type="ARBA" id="ARBA00023004"/>
    </source>
</evidence>
<dbReference type="GO" id="GO:0000907">
    <property type="term" value="F:sulfonate dioxygenase activity"/>
    <property type="evidence" value="ECO:0007669"/>
    <property type="project" value="TreeGrafter"/>
</dbReference>
<keyword evidence="9" id="KW-1185">Reference proteome</keyword>